<dbReference type="Pfam" id="PF03235">
    <property type="entry name" value="GmrSD_N"/>
    <property type="match status" value="1"/>
</dbReference>
<sequence length="181" mass="20788">MRYTVPLFQRPYVWNRDENWTALWEDIRRVIERTERAGGSGDTVAPHFLGAVVFDKTPYLSSNLETRQVIDEQQRLTTLQLFLYAARLSAAGMDHERSVRLLSKFLENDEDLFDIGQHPDHRYKVWPTNAEYVLGVWPITMLGVRHSARTQAVSFGSSDALCSHRVSADRLGQGQRGRLRG</sequence>
<gene>
    <name evidence="2" type="ORF">SAMN05216223_10412</name>
</gene>
<evidence type="ECO:0000259" key="1">
    <source>
        <dbReference type="Pfam" id="PF03235"/>
    </source>
</evidence>
<reference evidence="2 3" key="1">
    <citation type="submission" date="2016-10" db="EMBL/GenBank/DDBJ databases">
        <authorList>
            <person name="de Groot N.N."/>
        </authorList>
    </citation>
    <scope>NUCLEOTIDE SEQUENCE [LARGE SCALE GENOMIC DNA]</scope>
    <source>
        <strain evidence="2 3">CGMCC 4.2023</strain>
    </source>
</reference>
<dbReference type="PANTHER" id="PTHR35149">
    <property type="entry name" value="SLL5132 PROTEIN"/>
    <property type="match status" value="1"/>
</dbReference>
<organism evidence="2 3">
    <name type="scientific">Actinacidiphila yanglinensis</name>
    <dbReference type="NCBI Taxonomy" id="310779"/>
    <lineage>
        <taxon>Bacteria</taxon>
        <taxon>Bacillati</taxon>
        <taxon>Actinomycetota</taxon>
        <taxon>Actinomycetes</taxon>
        <taxon>Kitasatosporales</taxon>
        <taxon>Streptomycetaceae</taxon>
        <taxon>Actinacidiphila</taxon>
    </lineage>
</organism>
<dbReference type="EMBL" id="FNVU01000004">
    <property type="protein sequence ID" value="SEG24240.1"/>
    <property type="molecule type" value="Genomic_DNA"/>
</dbReference>
<proteinExistence type="predicted"/>
<feature type="domain" description="GmrSD restriction endonucleases N-terminal" evidence="1">
    <location>
        <begin position="3"/>
        <end position="110"/>
    </location>
</feature>
<evidence type="ECO:0000313" key="3">
    <source>
        <dbReference type="Proteomes" id="UP000236754"/>
    </source>
</evidence>
<name>A0A1H5YKJ6_9ACTN</name>
<protein>
    <recommendedName>
        <fullName evidence="1">GmrSD restriction endonucleases N-terminal domain-containing protein</fullName>
    </recommendedName>
</protein>
<accession>A0A1H5YKJ6</accession>
<dbReference type="Proteomes" id="UP000236754">
    <property type="component" value="Unassembled WGS sequence"/>
</dbReference>
<evidence type="ECO:0000313" key="2">
    <source>
        <dbReference type="EMBL" id="SEG24240.1"/>
    </source>
</evidence>
<dbReference type="InterPro" id="IPR004919">
    <property type="entry name" value="GmrSD_N"/>
</dbReference>
<keyword evidence="3" id="KW-1185">Reference proteome</keyword>
<dbReference type="PANTHER" id="PTHR35149:SF2">
    <property type="entry name" value="DUF262 DOMAIN-CONTAINING PROTEIN"/>
    <property type="match status" value="1"/>
</dbReference>
<dbReference type="AlphaFoldDB" id="A0A1H5YKJ6"/>